<protein>
    <submittedName>
        <fullName evidence="4">Magnesium chelatase subunit D</fullName>
    </submittedName>
</protein>
<dbReference type="AlphaFoldDB" id="A0AAE6C6F2"/>
<dbReference type="Gene3D" id="3.40.50.410">
    <property type="entry name" value="von Willebrand factor, type A domain"/>
    <property type="match status" value="1"/>
</dbReference>
<dbReference type="Pfam" id="PF13519">
    <property type="entry name" value="VWA_2"/>
    <property type="match status" value="1"/>
</dbReference>
<evidence type="ECO:0000256" key="1">
    <source>
        <dbReference type="ARBA" id="ARBA00005799"/>
    </source>
</evidence>
<dbReference type="InterPro" id="IPR041628">
    <property type="entry name" value="ChlI/MoxR_AAA_lid"/>
</dbReference>
<dbReference type="InterPro" id="IPR036465">
    <property type="entry name" value="vWFA_dom_sf"/>
</dbReference>
<dbReference type="Proteomes" id="UP000290401">
    <property type="component" value="Unassembled WGS sequence"/>
</dbReference>
<dbReference type="Proteomes" id="UP000288972">
    <property type="component" value="Chromosome"/>
</dbReference>
<evidence type="ECO:0000313" key="5">
    <source>
        <dbReference type="EMBL" id="RXH10077.1"/>
    </source>
</evidence>
<dbReference type="PANTHER" id="PTHR43473:SF2">
    <property type="entry name" value="MAGNESIUM-CHELATASE SUBUNIT CHLD, CHLOROPLASTIC"/>
    <property type="match status" value="1"/>
</dbReference>
<dbReference type="KEGG" id="bgz:XH91_02595"/>
<dbReference type="CDD" id="cd01451">
    <property type="entry name" value="vWA_Magnesium_chelatase"/>
    <property type="match status" value="1"/>
</dbReference>
<keyword evidence="7" id="KW-1185">Reference proteome</keyword>
<proteinExistence type="inferred from homology"/>
<dbReference type="Pfam" id="PF17863">
    <property type="entry name" value="AAA_lid_2"/>
    <property type="match status" value="1"/>
</dbReference>
<evidence type="ECO:0000256" key="2">
    <source>
        <dbReference type="SAM" id="MobiDB-lite"/>
    </source>
</evidence>
<dbReference type="SUPFAM" id="SSF52540">
    <property type="entry name" value="P-loop containing nucleoside triphosphate hydrolases"/>
    <property type="match status" value="1"/>
</dbReference>
<feature type="region of interest" description="Disordered" evidence="2">
    <location>
        <begin position="255"/>
        <end position="282"/>
    </location>
</feature>
<dbReference type="EMBL" id="RDQZ01000022">
    <property type="protein sequence ID" value="RXH10077.1"/>
    <property type="molecule type" value="Genomic_DNA"/>
</dbReference>
<sequence length="577" mass="61462">MSRGAQSWSDAMTAAALFAVDPLGTGGICVRAGPGPVRDGWLAVLRSCFPSAVSFRKLPPAISDERLLGGLDLAATLHARRPVVQRGLLADADGGVLLAVMAERLSSATVAHLIAAIDRRQIDLERDGMSRRSPSRFGLVAFDEGLDDERASAALSDRLAFQLDLQSLSRPDVTSEEYDVDNVIAARRRLPRVDVEADAVEALCHAAGSLGIASLRAPLLALRVAVAAAAFDDDEIVRRDHLELAARLVLSPRATALPASPEQDAEMSRDQDPETIDDRQDPEVPIEDLVLEAAKAAIPPNLFKQLQGGSLQRPRTMRAGKQGLSKAGPRRGRAIGVRRGEFGAGNQLNLLETLRAAAPWQPLRRAGEAGSVARLLIRKEDFRIKRFKQRSASSTIFVVDASGSSALQRLAEVKGAVELLLADCYIRRDEVALIAFRGRTAQLILPPTRSLTRVRRSLAALAGGGGTPLAAAIDSATTLAVAVRNKGQSPLVVLMTDGRANVARDGCGGRAGAEIEAYEAARQFCVTGIPAVVVDTSPRPQPQAEKIAAEMKARYVALPYADATRLSRVVQANMAVG</sequence>
<dbReference type="Gene3D" id="1.10.8.80">
    <property type="entry name" value="Magnesium chelatase subunit I, C-Terminal domain"/>
    <property type="match status" value="1"/>
</dbReference>
<feature type="region of interest" description="Disordered" evidence="2">
    <location>
        <begin position="308"/>
        <end position="330"/>
    </location>
</feature>
<evidence type="ECO:0000313" key="7">
    <source>
        <dbReference type="Proteomes" id="UP000290401"/>
    </source>
</evidence>
<evidence type="ECO:0000313" key="6">
    <source>
        <dbReference type="Proteomes" id="UP000288972"/>
    </source>
</evidence>
<dbReference type="SUPFAM" id="SSF53300">
    <property type="entry name" value="vWA-like"/>
    <property type="match status" value="1"/>
</dbReference>
<dbReference type="PROSITE" id="PS50234">
    <property type="entry name" value="VWFA"/>
    <property type="match status" value="1"/>
</dbReference>
<dbReference type="Gene3D" id="3.40.50.300">
    <property type="entry name" value="P-loop containing nucleotide triphosphate hydrolases"/>
    <property type="match status" value="1"/>
</dbReference>
<dbReference type="EMBL" id="CP030053">
    <property type="protein sequence ID" value="QAU44352.1"/>
    <property type="molecule type" value="Genomic_DNA"/>
</dbReference>
<comment type="similarity">
    <text evidence="1">Belongs to the Mg-chelatase subunits D/I family.</text>
</comment>
<feature type="domain" description="VWFA" evidence="3">
    <location>
        <begin position="394"/>
        <end position="574"/>
    </location>
</feature>
<accession>A0AAE6C6F2</accession>
<evidence type="ECO:0000313" key="4">
    <source>
        <dbReference type="EMBL" id="QAU44352.1"/>
    </source>
</evidence>
<evidence type="ECO:0000259" key="3">
    <source>
        <dbReference type="PROSITE" id="PS50234"/>
    </source>
</evidence>
<dbReference type="SMART" id="SM00327">
    <property type="entry name" value="VWA"/>
    <property type="match status" value="1"/>
</dbReference>
<dbReference type="InterPro" id="IPR041702">
    <property type="entry name" value="BchD/ChlD_VWA"/>
</dbReference>
<dbReference type="InterPro" id="IPR027417">
    <property type="entry name" value="P-loop_NTPase"/>
</dbReference>
<gene>
    <name evidence="5" type="ORF">EAS56_24385</name>
    <name evidence="4" type="ORF">XH91_02595</name>
</gene>
<reference evidence="5 7" key="2">
    <citation type="submission" date="2018-10" db="EMBL/GenBank/DDBJ databases">
        <title>Bradyrhizobium sp. nov., effective nodules isolated from peanut in China.</title>
        <authorList>
            <person name="Li Y."/>
        </authorList>
    </citation>
    <scope>NUCLEOTIDE SEQUENCE [LARGE SCALE GENOMIC DNA]</scope>
    <source>
        <strain evidence="5 7">CCBAU 53426</strain>
    </source>
</reference>
<reference evidence="4 6" key="1">
    <citation type="submission" date="2018-06" db="EMBL/GenBank/DDBJ databases">
        <title>Comparative genomics of rhizobia nodulating Arachis hypogaea in China.</title>
        <authorList>
            <person name="Li Y."/>
        </authorList>
    </citation>
    <scope>NUCLEOTIDE SEQUENCE [LARGE SCALE GENOMIC DNA]</scope>
    <source>
        <strain evidence="4 6">CCBAU 51670</strain>
    </source>
</reference>
<dbReference type="InterPro" id="IPR002035">
    <property type="entry name" value="VWF_A"/>
</dbReference>
<name>A0AAE6C6F2_9BRAD</name>
<dbReference type="PANTHER" id="PTHR43473">
    <property type="entry name" value="MAGNESIUM-CHELATASE SUBUNIT CHLD, CHLOROPLASTIC"/>
    <property type="match status" value="1"/>
</dbReference>
<dbReference type="NCBIfam" id="NF009943">
    <property type="entry name" value="PRK13406.1"/>
    <property type="match status" value="1"/>
</dbReference>
<feature type="compositionally biased region" description="Basic and acidic residues" evidence="2">
    <location>
        <begin position="266"/>
        <end position="282"/>
    </location>
</feature>
<organism evidence="4 6">
    <name type="scientific">Bradyrhizobium guangzhouense</name>
    <dbReference type="NCBI Taxonomy" id="1325095"/>
    <lineage>
        <taxon>Bacteria</taxon>
        <taxon>Pseudomonadati</taxon>
        <taxon>Pseudomonadota</taxon>
        <taxon>Alphaproteobacteria</taxon>
        <taxon>Hyphomicrobiales</taxon>
        <taxon>Nitrobacteraceae</taxon>
        <taxon>Bradyrhizobium</taxon>
    </lineage>
</organism>